<organism evidence="2 3">
    <name type="scientific">Boothiomyces macroporosus</name>
    <dbReference type="NCBI Taxonomy" id="261099"/>
    <lineage>
        <taxon>Eukaryota</taxon>
        <taxon>Fungi</taxon>
        <taxon>Fungi incertae sedis</taxon>
        <taxon>Chytridiomycota</taxon>
        <taxon>Chytridiomycota incertae sedis</taxon>
        <taxon>Chytridiomycetes</taxon>
        <taxon>Rhizophydiales</taxon>
        <taxon>Terramycetaceae</taxon>
        <taxon>Boothiomyces</taxon>
    </lineage>
</organism>
<dbReference type="PROSITE" id="PS50297">
    <property type="entry name" value="ANK_REP_REGION"/>
    <property type="match status" value="1"/>
</dbReference>
<proteinExistence type="predicted"/>
<reference evidence="2" key="1">
    <citation type="submission" date="2020-05" db="EMBL/GenBank/DDBJ databases">
        <title>Phylogenomic resolution of chytrid fungi.</title>
        <authorList>
            <person name="Stajich J.E."/>
            <person name="Amses K."/>
            <person name="Simmons R."/>
            <person name="Seto K."/>
            <person name="Myers J."/>
            <person name="Bonds A."/>
            <person name="Quandt C.A."/>
            <person name="Barry K."/>
            <person name="Liu P."/>
            <person name="Grigoriev I."/>
            <person name="Longcore J.E."/>
            <person name="James T.Y."/>
        </authorList>
    </citation>
    <scope>NUCLEOTIDE SEQUENCE</scope>
    <source>
        <strain evidence="2">PLAUS21</strain>
    </source>
</reference>
<evidence type="ECO:0000256" key="1">
    <source>
        <dbReference type="PROSITE-ProRule" id="PRU00023"/>
    </source>
</evidence>
<gene>
    <name evidence="2" type="ORF">HK103_003190</name>
</gene>
<evidence type="ECO:0000313" key="2">
    <source>
        <dbReference type="EMBL" id="KAJ3250742.1"/>
    </source>
</evidence>
<keyword evidence="3" id="KW-1185">Reference proteome</keyword>
<protein>
    <submittedName>
        <fullName evidence="2">Uncharacterized protein</fullName>
    </submittedName>
</protein>
<dbReference type="PROSITE" id="PS50088">
    <property type="entry name" value="ANK_REPEAT"/>
    <property type="match status" value="1"/>
</dbReference>
<dbReference type="EMBL" id="JADGKB010000227">
    <property type="protein sequence ID" value="KAJ3250742.1"/>
    <property type="molecule type" value="Genomic_DNA"/>
</dbReference>
<accession>A0AAD5U924</accession>
<dbReference type="Proteomes" id="UP001210925">
    <property type="component" value="Unassembled WGS sequence"/>
</dbReference>
<dbReference type="AlphaFoldDB" id="A0AAD5U924"/>
<feature type="repeat" description="ANK" evidence="1">
    <location>
        <begin position="295"/>
        <end position="320"/>
    </location>
</feature>
<keyword evidence="1" id="KW-0040">ANK repeat</keyword>
<name>A0AAD5U924_9FUNG</name>
<dbReference type="InterPro" id="IPR002110">
    <property type="entry name" value="Ankyrin_rpt"/>
</dbReference>
<comment type="caution">
    <text evidence="2">The sequence shown here is derived from an EMBL/GenBank/DDBJ whole genome shotgun (WGS) entry which is preliminary data.</text>
</comment>
<evidence type="ECO:0000313" key="3">
    <source>
        <dbReference type="Proteomes" id="UP001210925"/>
    </source>
</evidence>
<sequence length="361" mass="39551">MSCCSCFGAEKVEEKPSKAVTQSSPVPVNMQVPTDISKAVEKAEEEVKVGQELVNQAQAEEQDQVVKVEKVETTQEVVKAEKVETTQEVVKAEKVETTQEAVKAEKIETTQAVETAIEPISDPVKVETTQEAVKVEKVETAIEPISDQVTNEAIPKEISADISKEAELIASAQSELQEIIDKVWESEQSHLFKNQQPHRALISPETAKFSSFEATAKPTNLPSTTEYYFRPTPPRYIVHAIIVSNLENKHSLLETILKNPLAKELAILDINKSVDFEEGGCIQLYNSIGANRYFATGSPLHFAAYMGDLESVKILKEHGALGEGSALGGSEQGVFTTAGEWSLSDCARASGNWQVDEFVNQ</sequence>